<dbReference type="InterPro" id="IPR036397">
    <property type="entry name" value="RNaseH_sf"/>
</dbReference>
<dbReference type="VEuPathDB" id="VectorBase:HLOH_057073"/>
<dbReference type="GO" id="GO:0003676">
    <property type="term" value="F:nucleic acid binding"/>
    <property type="evidence" value="ECO:0007669"/>
    <property type="project" value="InterPro"/>
</dbReference>
<protein>
    <submittedName>
        <fullName evidence="1">Uncharacterized protein</fullName>
    </submittedName>
</protein>
<reference evidence="1 2" key="1">
    <citation type="journal article" date="2020" name="Cell">
        <title>Large-Scale Comparative Analyses of Tick Genomes Elucidate Their Genetic Diversity and Vector Capacities.</title>
        <authorList>
            <consortium name="Tick Genome and Microbiome Consortium (TIGMIC)"/>
            <person name="Jia N."/>
            <person name="Wang J."/>
            <person name="Shi W."/>
            <person name="Du L."/>
            <person name="Sun Y."/>
            <person name="Zhan W."/>
            <person name="Jiang J.F."/>
            <person name="Wang Q."/>
            <person name="Zhang B."/>
            <person name="Ji P."/>
            <person name="Bell-Sakyi L."/>
            <person name="Cui X.M."/>
            <person name="Yuan T.T."/>
            <person name="Jiang B.G."/>
            <person name="Yang W.F."/>
            <person name="Lam T.T."/>
            <person name="Chang Q.C."/>
            <person name="Ding S.J."/>
            <person name="Wang X.J."/>
            <person name="Zhu J.G."/>
            <person name="Ruan X.D."/>
            <person name="Zhao L."/>
            <person name="Wei J.T."/>
            <person name="Ye R.Z."/>
            <person name="Que T.C."/>
            <person name="Du C.H."/>
            <person name="Zhou Y.H."/>
            <person name="Cheng J.X."/>
            <person name="Dai P.F."/>
            <person name="Guo W.B."/>
            <person name="Han X.H."/>
            <person name="Huang E.J."/>
            <person name="Li L.F."/>
            <person name="Wei W."/>
            <person name="Gao Y.C."/>
            <person name="Liu J.Z."/>
            <person name="Shao H.Z."/>
            <person name="Wang X."/>
            <person name="Wang C.C."/>
            <person name="Yang T.C."/>
            <person name="Huo Q.B."/>
            <person name="Li W."/>
            <person name="Chen H.Y."/>
            <person name="Chen S.E."/>
            <person name="Zhou L.G."/>
            <person name="Ni X.B."/>
            <person name="Tian J.H."/>
            <person name="Sheng Y."/>
            <person name="Liu T."/>
            <person name="Pan Y.S."/>
            <person name="Xia L.Y."/>
            <person name="Li J."/>
            <person name="Zhao F."/>
            <person name="Cao W.C."/>
        </authorList>
    </citation>
    <scope>NUCLEOTIDE SEQUENCE [LARGE SCALE GENOMIC DNA]</scope>
    <source>
        <strain evidence="1">HaeL-2018</strain>
    </source>
</reference>
<accession>A0A9J6GXT5</accession>
<evidence type="ECO:0000313" key="1">
    <source>
        <dbReference type="EMBL" id="KAH9379172.1"/>
    </source>
</evidence>
<dbReference type="AlphaFoldDB" id="A0A9J6GXT5"/>
<keyword evidence="2" id="KW-1185">Reference proteome</keyword>
<name>A0A9J6GXT5_HAELO</name>
<sequence length="157" mass="17624">MQATLEDVPPRIPPWQHIQIPDLKPVSHKTNVQKYALQRKTIAQALNAHKPDPEELRIHTDCSWNPKARIAAMAARREDGAHRSERFHLEEIPSTTGLELRAIHLSLHLVIECLSTDGTKQVRRIRVLADSATAVKNLVGPPRVTSTEYAKSRLAAN</sequence>
<comment type="caution">
    <text evidence="1">The sequence shown here is derived from an EMBL/GenBank/DDBJ whole genome shotgun (WGS) entry which is preliminary data.</text>
</comment>
<dbReference type="EMBL" id="JABSTR010000009">
    <property type="protein sequence ID" value="KAH9379172.1"/>
    <property type="molecule type" value="Genomic_DNA"/>
</dbReference>
<evidence type="ECO:0000313" key="2">
    <source>
        <dbReference type="Proteomes" id="UP000821853"/>
    </source>
</evidence>
<organism evidence="1 2">
    <name type="scientific">Haemaphysalis longicornis</name>
    <name type="common">Bush tick</name>
    <dbReference type="NCBI Taxonomy" id="44386"/>
    <lineage>
        <taxon>Eukaryota</taxon>
        <taxon>Metazoa</taxon>
        <taxon>Ecdysozoa</taxon>
        <taxon>Arthropoda</taxon>
        <taxon>Chelicerata</taxon>
        <taxon>Arachnida</taxon>
        <taxon>Acari</taxon>
        <taxon>Parasitiformes</taxon>
        <taxon>Ixodida</taxon>
        <taxon>Ixodoidea</taxon>
        <taxon>Ixodidae</taxon>
        <taxon>Haemaphysalinae</taxon>
        <taxon>Haemaphysalis</taxon>
    </lineage>
</organism>
<proteinExistence type="predicted"/>
<dbReference type="Gene3D" id="3.30.420.10">
    <property type="entry name" value="Ribonuclease H-like superfamily/Ribonuclease H"/>
    <property type="match status" value="1"/>
</dbReference>
<gene>
    <name evidence="1" type="ORF">HPB48_001684</name>
</gene>
<dbReference type="OrthoDB" id="8058536at2759"/>
<dbReference type="Proteomes" id="UP000821853">
    <property type="component" value="Unassembled WGS sequence"/>
</dbReference>